<proteinExistence type="predicted"/>
<dbReference type="Proteomes" id="UP000076420">
    <property type="component" value="Unassembled WGS sequence"/>
</dbReference>
<accession>A0A2C9L9W4</accession>
<dbReference type="RefSeq" id="XP_013077104.2">
    <property type="nucleotide sequence ID" value="XM_013221650.2"/>
</dbReference>
<feature type="domain" description="JmjC" evidence="1">
    <location>
        <begin position="346"/>
        <end position="494"/>
    </location>
</feature>
<dbReference type="InterPro" id="IPR050910">
    <property type="entry name" value="JMJD6_ArgDemeth/LysHydrox"/>
</dbReference>
<dbReference type="GO" id="GO:0033749">
    <property type="term" value="F:histone H4R3 demethylase activity"/>
    <property type="evidence" value="ECO:0007669"/>
    <property type="project" value="TreeGrafter"/>
</dbReference>
<sequence>MTSFEALLRRHLLEENDIVLISEWPITDSNLQNQTVDSVVQSITRTELSSFLSINENADYEKRIFFSQGDSCIDYKDISHSNKKQKLIHRPICRELKEPFVSVRVAKWLRRNSIQLSADPKATSPNTKLFNVSRSEQCVQFLKEERDDLLRKCSMPDFNNRDDIHAALASIEDWLQNYNEALVHIKHAIASSPDNKEYLWLKKKLKRQCNVQQYQIQKLKAIKNMTPKLPDFIQVERVSCKELTVEDFTRCYVDRRQPVIIVDLLSEITNKTWDFEFVKSIAGSLKVTVKQAVPKSVEWAQLEDSRTVVVAEFIEAVQKNETSEYLFDWSLPLHCPDLAKEFVIPNYFDDNFLLKTSPGSLYRDSWPSLFIAPKGVNSNLHVDAFASNFWMVLFQGQKRWTFFDADDAPLLYPVYFHSMDPVFSVDLSQPDVETFPLFSLTKPRQCILNPGELLFVPSGSPHYVENLTSTLALSSNYVSWSNYTQVCKELKINSLNDPRSQDLIQQLENPAFTNNRRRKLFTNLLY</sequence>
<evidence type="ECO:0000313" key="3">
    <source>
        <dbReference type="Proteomes" id="UP000076420"/>
    </source>
</evidence>
<evidence type="ECO:0000313" key="2">
    <source>
        <dbReference type="EnsemblMetazoa" id="BGLB028697-PA"/>
    </source>
</evidence>
<evidence type="ECO:0000259" key="1">
    <source>
        <dbReference type="PROSITE" id="PS51184"/>
    </source>
</evidence>
<dbReference type="KEGG" id="bgt:106063319"/>
<dbReference type="OrthoDB" id="47172at2759"/>
<dbReference type="EnsemblMetazoa" id="BGLB028697-RA">
    <property type="protein sequence ID" value="BGLB028697-PA"/>
    <property type="gene ID" value="BGLB028697"/>
</dbReference>
<dbReference type="VEuPathDB" id="VectorBase:BGLAX_031449"/>
<gene>
    <name evidence="2" type="primary">106063319</name>
</gene>
<dbReference type="VEuPathDB" id="VectorBase:BGLB028697"/>
<dbReference type="AlphaFoldDB" id="A0A2C9L9W4"/>
<protein>
    <recommendedName>
        <fullName evidence="1">JmjC domain-containing protein</fullName>
    </recommendedName>
</protein>
<dbReference type="GO" id="GO:0005737">
    <property type="term" value="C:cytoplasm"/>
    <property type="evidence" value="ECO:0007669"/>
    <property type="project" value="TreeGrafter"/>
</dbReference>
<dbReference type="PROSITE" id="PS51184">
    <property type="entry name" value="JMJC"/>
    <property type="match status" value="1"/>
</dbReference>
<dbReference type="GO" id="GO:0005634">
    <property type="term" value="C:nucleus"/>
    <property type="evidence" value="ECO:0007669"/>
    <property type="project" value="TreeGrafter"/>
</dbReference>
<dbReference type="GO" id="GO:0106140">
    <property type="term" value="F:P-TEFb complex binding"/>
    <property type="evidence" value="ECO:0007669"/>
    <property type="project" value="TreeGrafter"/>
</dbReference>
<dbReference type="STRING" id="6526.A0A2C9L9W4"/>
<dbReference type="SUPFAM" id="SSF51197">
    <property type="entry name" value="Clavaminate synthase-like"/>
    <property type="match status" value="1"/>
</dbReference>
<organism evidence="2 3">
    <name type="scientific">Biomphalaria glabrata</name>
    <name type="common">Bloodfluke planorb</name>
    <name type="synonym">Freshwater snail</name>
    <dbReference type="NCBI Taxonomy" id="6526"/>
    <lineage>
        <taxon>Eukaryota</taxon>
        <taxon>Metazoa</taxon>
        <taxon>Spiralia</taxon>
        <taxon>Lophotrochozoa</taxon>
        <taxon>Mollusca</taxon>
        <taxon>Gastropoda</taxon>
        <taxon>Heterobranchia</taxon>
        <taxon>Euthyneura</taxon>
        <taxon>Panpulmonata</taxon>
        <taxon>Hygrophila</taxon>
        <taxon>Lymnaeoidea</taxon>
        <taxon>Planorbidae</taxon>
        <taxon>Biomphalaria</taxon>
    </lineage>
</organism>
<reference evidence="2" key="1">
    <citation type="submission" date="2020-05" db="UniProtKB">
        <authorList>
            <consortium name="EnsemblMetazoa"/>
        </authorList>
    </citation>
    <scope>IDENTIFICATION</scope>
    <source>
        <strain evidence="2">BB02</strain>
    </source>
</reference>
<dbReference type="PANTHER" id="PTHR12480:SF22">
    <property type="entry name" value="JMJC DOMAIN-CONTAINING PROTEIN"/>
    <property type="match status" value="1"/>
</dbReference>
<dbReference type="Gene3D" id="2.60.120.650">
    <property type="entry name" value="Cupin"/>
    <property type="match status" value="1"/>
</dbReference>
<dbReference type="InterPro" id="IPR003347">
    <property type="entry name" value="JmjC_dom"/>
</dbReference>
<dbReference type="InterPro" id="IPR041667">
    <property type="entry name" value="Cupin_8"/>
</dbReference>
<name>A0A2C9L9W4_BIOGL</name>
<dbReference type="Pfam" id="PF13621">
    <property type="entry name" value="Cupin_8"/>
    <property type="match status" value="1"/>
</dbReference>
<dbReference type="SMART" id="SM00558">
    <property type="entry name" value="JmjC"/>
    <property type="match status" value="1"/>
</dbReference>
<dbReference type="PANTHER" id="PTHR12480">
    <property type="entry name" value="ARGININE DEMETHYLASE AND LYSYL-HYDROXYLASE JMJD"/>
    <property type="match status" value="1"/>
</dbReference>